<accession>A0A2H3HAJ4</accession>
<dbReference type="Gene3D" id="1.25.40.20">
    <property type="entry name" value="Ankyrin repeat-containing domain"/>
    <property type="match status" value="1"/>
</dbReference>
<dbReference type="SUPFAM" id="SSF53167">
    <property type="entry name" value="Purine and uridine phosphorylases"/>
    <property type="match status" value="1"/>
</dbReference>
<dbReference type="PANTHER" id="PTHR24171">
    <property type="entry name" value="ANKYRIN REPEAT DOMAIN-CONTAINING PROTEIN 39-RELATED"/>
    <property type="match status" value="1"/>
</dbReference>
<evidence type="ECO:0000256" key="2">
    <source>
        <dbReference type="ARBA" id="ARBA00023043"/>
    </source>
</evidence>
<dbReference type="Pfam" id="PF12796">
    <property type="entry name" value="Ank_2"/>
    <property type="match status" value="1"/>
</dbReference>
<evidence type="ECO:0000256" key="1">
    <source>
        <dbReference type="ARBA" id="ARBA00022737"/>
    </source>
</evidence>
<evidence type="ECO:0000313" key="7">
    <source>
        <dbReference type="Proteomes" id="UP000219602"/>
    </source>
</evidence>
<dbReference type="Gene3D" id="1.20.5.340">
    <property type="match status" value="1"/>
</dbReference>
<sequence>MKAVWLTSRQGIQTFGIEAATLFSILKPRYALHVGVCAAISGQNIEIQDVIFGEKALNYEEGEWALDDGKAVFKPDAKVVEVRGAAMDGFIAQADQPLYKYGDFVSGSAVRMDAASIFDRVKNTMLRNVGALDMEASAFLHACEVTGVTALGVIKGVSDMGNGDKEKGNDQHYQQALLRAARAAKVYVRYKLDNMPRAVVDRGREVGAIIMRGYDDFIARIMDKLDHVEYKVLTEVEVKGLRIVLPEKLKQKASEEEEGVDSFNVNSFNVIDGSLSRLIRQYSLQEVTLKGPPRQTSIHLKGSYLVDFPAILATSLAQMPGKDKQVNIFQECLEDKVNRYNNFVQVITWEEFQKLCEDESITGSARGQASRLPNNILPYSSPSTSESESIMAGRDHTKQGDKYRITEEDVKAAAGSTVVGFEPLSLLLEKYGDKIEITEAVVRAAAENERSGERVMNLLLEKRGEEIQITEEVVKAATINGLEAVVKMLLAEDGVDPDAKDKDGRTPLSYAAEEGHVAVVQLLLEHGADTNSMDQNGMTPFLWAWQNRHETVMQLMLESGSAHGHDIDLVISPADISALPAFTGEHTPDITSQDIADKLTADDRNHSALLGDFIECIYRGIFDLSLAKAKHPAVSEIGNELDRLKLEVDAIFTTEDRLSKLATRLSAIVKLIDSISNTLRVVPSVDAEIFSTKAVDSARRGLQKLTTGLEIVRRAWDVCFFPDWNGFRGILDGPPGSFLTVTASSQNVFANTMACYVSWRWGKTGRDTLSWIAGLLLNSALPKPCTTRPLRIRAGVGDAEPVCVELQGQMTGKLAAGLSNGDIAIRTRWVGGRLEDYYVQVADIASQLAWIVAALKEPPDTKMSFTRTRFEYFQDKESSLEPEDFCPCFRIVHEVAQSQLLDDGEDTCWHELFTGLNVAVGFPVPKRPDRMRGVELPLSLMATFANVGYPVAYKGGFVLKGWQNALFPVRTDSGSCFSEAASALQWHLFSSGKERLYMAEAKEIKPGLLPVKAELSQEEFTTVIERMKRHFLGLYENATVRIGTDDSRSDNIEPVCIDKNLEERRLRGRFCWTRIITGSVGGGYGGASFGVSTGVRIRTKKERQLRLDVERTVDKLIHRTLIASTILYDTQTKVAWMLPQICVVLYLIQAYAKQYAPAHENIHYPTFDTYEKNIGALKDVLVSFWRDDAAQRAHFDLEKTFIYFAQILDQLQDDEDLKPAKGLNSRRLAGVDFATLAGQPQSYSIITVGVNDTTCGDWLRMLKSDWKDTKTRYAPYRVVTLFCSNLPQPPLLPLLPPSVVCNTWSRPPQGCDYLIVHQHCLQKLTAIYGSDPVQVSSEHCCVRGDQLPFQHCNNQQICNPLQKIVKDGQRYQKMTEWIGKGPPYAVFIFGHALGTTISIIPSPSSSKSDKDRLRIVSETKGQGTCRVSLPLKTLSSLKGNRDKLYEDATIAIVVLL</sequence>
<evidence type="ECO:0000256" key="3">
    <source>
        <dbReference type="PROSITE-ProRule" id="PRU00023"/>
    </source>
</evidence>
<comment type="caution">
    <text evidence="6">The sequence shown here is derived from an EMBL/GenBank/DDBJ whole genome shotgun (WGS) entry which is preliminary data.</text>
</comment>
<evidence type="ECO:0000313" key="6">
    <source>
        <dbReference type="EMBL" id="PCD38700.1"/>
    </source>
</evidence>
<protein>
    <recommendedName>
        <fullName evidence="5">Nucleoside phosphorylase domain-containing protein</fullName>
    </recommendedName>
</protein>
<dbReference type="PROSITE" id="PS50088">
    <property type="entry name" value="ANK_REPEAT"/>
    <property type="match status" value="1"/>
</dbReference>
<reference evidence="6 7" key="1">
    <citation type="journal article" date="2016" name="Environ. Microbiol.">
        <title>Effector profiles distinguish formae speciales of Fusarium oxysporum.</title>
        <authorList>
            <person name="van Dam P."/>
            <person name="Fokkens L."/>
            <person name="Schmidt S.M."/>
            <person name="Linmans J.H."/>
            <person name="Kistler H.C."/>
            <person name="Ma L.J."/>
            <person name="Rep M."/>
        </authorList>
    </citation>
    <scope>NUCLEOTIDE SEQUENCE [LARGE SCALE GENOMIC DNA]</scope>
    <source>
        <strain evidence="6 7">Forc016</strain>
    </source>
</reference>
<dbReference type="InterPro" id="IPR035994">
    <property type="entry name" value="Nucleoside_phosphorylase_sf"/>
</dbReference>
<feature type="domain" description="Nucleoside phosphorylase" evidence="5">
    <location>
        <begin position="19"/>
        <end position="184"/>
    </location>
</feature>
<organism evidence="6 7">
    <name type="scientific">Fusarium oxysporum f. sp. radicis-cucumerinum</name>
    <dbReference type="NCBI Taxonomy" id="327505"/>
    <lineage>
        <taxon>Eukaryota</taxon>
        <taxon>Fungi</taxon>
        <taxon>Dikarya</taxon>
        <taxon>Ascomycota</taxon>
        <taxon>Pezizomycotina</taxon>
        <taxon>Sordariomycetes</taxon>
        <taxon>Hypocreomycetidae</taxon>
        <taxon>Hypocreales</taxon>
        <taxon>Nectriaceae</taxon>
        <taxon>Fusarium</taxon>
        <taxon>Fusarium oxysporum species complex</taxon>
    </lineage>
</organism>
<dbReference type="InterPro" id="IPR036770">
    <property type="entry name" value="Ankyrin_rpt-contain_sf"/>
</dbReference>
<evidence type="ECO:0000256" key="4">
    <source>
        <dbReference type="SAM" id="MobiDB-lite"/>
    </source>
</evidence>
<dbReference type="EMBL" id="MABQ02000004">
    <property type="protein sequence ID" value="PCD38700.1"/>
    <property type="molecule type" value="Genomic_DNA"/>
</dbReference>
<name>A0A2H3HAJ4_FUSOX</name>
<dbReference type="GO" id="GO:0004842">
    <property type="term" value="F:ubiquitin-protein transferase activity"/>
    <property type="evidence" value="ECO:0007669"/>
    <property type="project" value="TreeGrafter"/>
</dbReference>
<dbReference type="InterPro" id="IPR000845">
    <property type="entry name" value="Nucleoside_phosphorylase_d"/>
</dbReference>
<dbReference type="SMART" id="SM00248">
    <property type="entry name" value="ANK"/>
    <property type="match status" value="2"/>
</dbReference>
<feature type="repeat" description="ANK" evidence="3">
    <location>
        <begin position="503"/>
        <end position="535"/>
    </location>
</feature>
<keyword evidence="1" id="KW-0677">Repeat</keyword>
<gene>
    <name evidence="6" type="ORF">AU210_007165</name>
</gene>
<dbReference type="GO" id="GO:0085020">
    <property type="term" value="P:protein K6-linked ubiquitination"/>
    <property type="evidence" value="ECO:0007669"/>
    <property type="project" value="TreeGrafter"/>
</dbReference>
<dbReference type="InterPro" id="IPR055530">
    <property type="entry name" value="DUF7104"/>
</dbReference>
<dbReference type="PROSITE" id="PS50297">
    <property type="entry name" value="ANK_REP_REGION"/>
    <property type="match status" value="1"/>
</dbReference>
<feature type="region of interest" description="Disordered" evidence="4">
    <location>
        <begin position="372"/>
        <end position="400"/>
    </location>
</feature>
<dbReference type="Pfam" id="PF01048">
    <property type="entry name" value="PNP_UDP_1"/>
    <property type="match status" value="1"/>
</dbReference>
<proteinExistence type="predicted"/>
<keyword evidence="2 3" id="KW-0040">ANK repeat</keyword>
<dbReference type="SUPFAM" id="SSF48403">
    <property type="entry name" value="Ankyrin repeat"/>
    <property type="match status" value="1"/>
</dbReference>
<dbReference type="InterPro" id="IPR002110">
    <property type="entry name" value="Ankyrin_rpt"/>
</dbReference>
<dbReference type="Gene3D" id="3.40.50.1580">
    <property type="entry name" value="Nucleoside phosphorylase domain"/>
    <property type="match status" value="1"/>
</dbReference>
<dbReference type="Proteomes" id="UP000219602">
    <property type="component" value="Chromosome 5"/>
</dbReference>
<reference evidence="6 7" key="2">
    <citation type="journal article" date="2017" name="Sci. Rep.">
        <title>A mobile pathogenicity chromosome in Fusarium oxysporum for infection of multiple cucurbit species.</title>
        <authorList>
            <person name="van Dam P."/>
            <person name="Fokkens L."/>
            <person name="Ayukawa Y."/>
            <person name="van der Gragt M."/>
            <person name="Ter Horst A."/>
            <person name="Brankovics B."/>
            <person name="Houterman P.M."/>
            <person name="Arie T."/>
            <person name="Rep M."/>
        </authorList>
    </citation>
    <scope>NUCLEOTIDE SEQUENCE [LARGE SCALE GENOMIC DNA]</scope>
    <source>
        <strain evidence="6 7">Forc016</strain>
    </source>
</reference>
<dbReference type="Pfam" id="PF23397">
    <property type="entry name" value="DUF7104"/>
    <property type="match status" value="2"/>
</dbReference>
<feature type="compositionally biased region" description="Low complexity" evidence="4">
    <location>
        <begin position="380"/>
        <end position="389"/>
    </location>
</feature>
<dbReference type="GO" id="GO:0009116">
    <property type="term" value="P:nucleoside metabolic process"/>
    <property type="evidence" value="ECO:0007669"/>
    <property type="project" value="InterPro"/>
</dbReference>
<evidence type="ECO:0000259" key="5">
    <source>
        <dbReference type="Pfam" id="PF01048"/>
    </source>
</evidence>